<dbReference type="Proteomes" id="UP000029120">
    <property type="component" value="Chromosome 8"/>
</dbReference>
<protein>
    <recommendedName>
        <fullName evidence="4">Embryo defective 2735</fullName>
    </recommendedName>
</protein>
<feature type="region of interest" description="Disordered" evidence="1">
    <location>
        <begin position="139"/>
        <end position="164"/>
    </location>
</feature>
<reference evidence="3" key="1">
    <citation type="journal article" date="2015" name="Nat. Plants">
        <title>Genome expansion of Arabis alpina linked with retrotransposition and reduced symmetric DNA methylation.</title>
        <authorList>
            <person name="Willing E.M."/>
            <person name="Rawat V."/>
            <person name="Mandakova T."/>
            <person name="Maumus F."/>
            <person name="James G.V."/>
            <person name="Nordstroem K.J."/>
            <person name="Becker C."/>
            <person name="Warthmann N."/>
            <person name="Chica C."/>
            <person name="Szarzynska B."/>
            <person name="Zytnicki M."/>
            <person name="Albani M.C."/>
            <person name="Kiefer C."/>
            <person name="Bergonzi S."/>
            <person name="Castaings L."/>
            <person name="Mateos J.L."/>
            <person name="Berns M.C."/>
            <person name="Bujdoso N."/>
            <person name="Piofczyk T."/>
            <person name="de Lorenzo L."/>
            <person name="Barrero-Sicilia C."/>
            <person name="Mateos I."/>
            <person name="Piednoel M."/>
            <person name="Hagmann J."/>
            <person name="Chen-Min-Tao R."/>
            <person name="Iglesias-Fernandez R."/>
            <person name="Schuster S.C."/>
            <person name="Alonso-Blanco C."/>
            <person name="Roudier F."/>
            <person name="Carbonero P."/>
            <person name="Paz-Ares J."/>
            <person name="Davis S.J."/>
            <person name="Pecinka A."/>
            <person name="Quesneville H."/>
            <person name="Colot V."/>
            <person name="Lysak M.A."/>
            <person name="Weigel D."/>
            <person name="Coupland G."/>
            <person name="Schneeberger K."/>
        </authorList>
    </citation>
    <scope>NUCLEOTIDE SEQUENCE [LARGE SCALE GENOMIC DNA]</scope>
    <source>
        <strain evidence="3">cv. Pajares</strain>
    </source>
</reference>
<feature type="compositionally biased region" description="Basic and acidic residues" evidence="1">
    <location>
        <begin position="65"/>
        <end position="92"/>
    </location>
</feature>
<dbReference type="Gramene" id="KFK25024">
    <property type="protein sequence ID" value="KFK25024"/>
    <property type="gene ID" value="AALP_AA8G057100"/>
</dbReference>
<dbReference type="AlphaFoldDB" id="A0A087G572"/>
<gene>
    <name evidence="2" type="ordered locus">AALP_Aa8g057100</name>
</gene>
<dbReference type="OMA" id="NFIEGYQ"/>
<feature type="region of interest" description="Disordered" evidence="1">
    <location>
        <begin position="65"/>
        <end position="93"/>
    </location>
</feature>
<evidence type="ECO:0000256" key="1">
    <source>
        <dbReference type="SAM" id="MobiDB-lite"/>
    </source>
</evidence>
<name>A0A087G572_ARAAL</name>
<dbReference type="eggNOG" id="ENOG502RXF2">
    <property type="taxonomic scope" value="Eukaryota"/>
</dbReference>
<evidence type="ECO:0008006" key="4">
    <source>
        <dbReference type="Google" id="ProtNLM"/>
    </source>
</evidence>
<proteinExistence type="predicted"/>
<evidence type="ECO:0000313" key="2">
    <source>
        <dbReference type="EMBL" id="KFK25024.1"/>
    </source>
</evidence>
<dbReference type="PANTHER" id="PTHR36064">
    <property type="entry name" value="EMBRYO DEFECTIVE 2735"/>
    <property type="match status" value="1"/>
</dbReference>
<sequence length="164" mass="19132">MKVRVVYRKVSDYIRYDLKEIVLPSSLPDPPHFVKRRKLTWHERFLVLKEASRLYAASWVRDIGPELRPNDYKKHGDEEPKKTVQETEKEPSVLEDLAVAARGGMETLRPALHRLYMTRASQYKDALTSFIQGYHEGLQQVMQKKEEPEVPADEADKSKKQPDL</sequence>
<dbReference type="EMBL" id="CM002876">
    <property type="protein sequence ID" value="KFK25024.1"/>
    <property type="molecule type" value="Genomic_DNA"/>
</dbReference>
<dbReference type="OrthoDB" id="514706at2759"/>
<evidence type="ECO:0000313" key="3">
    <source>
        <dbReference type="Proteomes" id="UP000029120"/>
    </source>
</evidence>
<keyword evidence="3" id="KW-1185">Reference proteome</keyword>
<feature type="compositionally biased region" description="Basic and acidic residues" evidence="1">
    <location>
        <begin position="143"/>
        <end position="164"/>
    </location>
</feature>
<accession>A0A087G572</accession>
<organism evidence="2 3">
    <name type="scientific">Arabis alpina</name>
    <name type="common">Alpine rock-cress</name>
    <dbReference type="NCBI Taxonomy" id="50452"/>
    <lineage>
        <taxon>Eukaryota</taxon>
        <taxon>Viridiplantae</taxon>
        <taxon>Streptophyta</taxon>
        <taxon>Embryophyta</taxon>
        <taxon>Tracheophyta</taxon>
        <taxon>Spermatophyta</taxon>
        <taxon>Magnoliopsida</taxon>
        <taxon>eudicotyledons</taxon>
        <taxon>Gunneridae</taxon>
        <taxon>Pentapetalae</taxon>
        <taxon>rosids</taxon>
        <taxon>malvids</taxon>
        <taxon>Brassicales</taxon>
        <taxon>Brassicaceae</taxon>
        <taxon>Arabideae</taxon>
        <taxon>Arabis</taxon>
    </lineage>
</organism>